<sequence length="83" mass="8924">MLVQDLVLTSRGAGPFQWLAGLYGSDTSETSPATLMARGPVGPLAAVYRDERRDRIFELAAYGEAALRVSQDGPSLWVAALSR</sequence>
<accession>A0A974P5K7</accession>
<proteinExistence type="predicted"/>
<reference evidence="1" key="1">
    <citation type="submission" date="2021-01" db="EMBL/GenBank/DDBJ databases">
        <title>Genome sequence of Phenylobacterium sp. 20VBR1 isolated from a valley glaceir, Ny-Alesund, Svalbard.</title>
        <authorList>
            <person name="Thomas F.A."/>
            <person name="Krishnan K.P."/>
            <person name="Sinha R.K."/>
        </authorList>
    </citation>
    <scope>NUCLEOTIDE SEQUENCE</scope>
    <source>
        <strain evidence="1">20VBR1</strain>
    </source>
</reference>
<evidence type="ECO:0000313" key="1">
    <source>
        <dbReference type="EMBL" id="QQZ51611.1"/>
    </source>
</evidence>
<dbReference type="EMBL" id="CP068570">
    <property type="protein sequence ID" value="QQZ51611.1"/>
    <property type="molecule type" value="Genomic_DNA"/>
</dbReference>
<gene>
    <name evidence="1" type="ORF">JKL49_11845</name>
</gene>
<dbReference type="AlphaFoldDB" id="A0A974P5K7"/>
<protein>
    <submittedName>
        <fullName evidence="1">Uncharacterized protein</fullName>
    </submittedName>
</protein>
<organism evidence="1">
    <name type="scientific">Phenylobacterium glaciei</name>
    <dbReference type="NCBI Taxonomy" id="2803784"/>
    <lineage>
        <taxon>Bacteria</taxon>
        <taxon>Pseudomonadati</taxon>
        <taxon>Pseudomonadota</taxon>
        <taxon>Alphaproteobacteria</taxon>
        <taxon>Caulobacterales</taxon>
        <taxon>Caulobacteraceae</taxon>
        <taxon>Phenylobacterium</taxon>
    </lineage>
</organism>
<name>A0A974P5K7_9CAUL</name>